<accession>A0A3P3XI02</accession>
<dbReference type="GO" id="GO:0046872">
    <property type="term" value="F:metal ion binding"/>
    <property type="evidence" value="ECO:0007669"/>
    <property type="project" value="UniProtKB-KW"/>
</dbReference>
<dbReference type="InterPro" id="IPR001303">
    <property type="entry name" value="Aldolase_II/adducin_N"/>
</dbReference>
<dbReference type="InterPro" id="IPR036409">
    <property type="entry name" value="Aldolase_II/adducin_N_sf"/>
</dbReference>
<evidence type="ECO:0000313" key="4">
    <source>
        <dbReference type="EMBL" id="SLM12340.1"/>
    </source>
</evidence>
<dbReference type="InterPro" id="IPR050197">
    <property type="entry name" value="Aldolase_class_II_sugar_metab"/>
</dbReference>
<dbReference type="GO" id="GO:0019323">
    <property type="term" value="P:pentose catabolic process"/>
    <property type="evidence" value="ECO:0007669"/>
    <property type="project" value="TreeGrafter"/>
</dbReference>
<dbReference type="PANTHER" id="PTHR22789">
    <property type="entry name" value="FUCULOSE PHOSPHATE ALDOLASE"/>
    <property type="match status" value="1"/>
</dbReference>
<dbReference type="AlphaFoldDB" id="A0A3P3XI02"/>
<dbReference type="Gene3D" id="3.40.225.10">
    <property type="entry name" value="Class II aldolase/adducin N-terminal domain"/>
    <property type="match status" value="1"/>
</dbReference>
<dbReference type="PANTHER" id="PTHR22789:SF0">
    <property type="entry name" value="3-OXO-TETRONATE 4-PHOSPHATE DECARBOXYLASE-RELATED"/>
    <property type="match status" value="1"/>
</dbReference>
<dbReference type="EMBL" id="FWDM01000017">
    <property type="protein sequence ID" value="SLM12340.1"/>
    <property type="molecule type" value="Genomic_DNA"/>
</dbReference>
<dbReference type="SUPFAM" id="SSF53639">
    <property type="entry name" value="AraD/HMP-PK domain-like"/>
    <property type="match status" value="1"/>
</dbReference>
<keyword evidence="2" id="KW-0456">Lyase</keyword>
<gene>
    <name evidence="4" type="ORF">SPIROBIBN47_240061</name>
</gene>
<dbReference type="GO" id="GO:0016832">
    <property type="term" value="F:aldehyde-lyase activity"/>
    <property type="evidence" value="ECO:0007669"/>
    <property type="project" value="TreeGrafter"/>
</dbReference>
<evidence type="ECO:0000259" key="3">
    <source>
        <dbReference type="SMART" id="SM01007"/>
    </source>
</evidence>
<evidence type="ECO:0000256" key="1">
    <source>
        <dbReference type="ARBA" id="ARBA00022723"/>
    </source>
</evidence>
<dbReference type="GO" id="GO:0005829">
    <property type="term" value="C:cytosol"/>
    <property type="evidence" value="ECO:0007669"/>
    <property type="project" value="TreeGrafter"/>
</dbReference>
<sequence length="223" mass="23877">MLNGMSGSIKEDICEIGRRMYASGFVAANDGNISVRVSDNQFVVTPTLVSKGFMVPNMLITVDLDGHVVEGSFKPSSELKMHLAVYRARPDVGAVVHAHPPAATGFAVAGKALDRPYMPELFVNLGVVPLAPYATPSTEEVPRSIEGLIAEHNAVLLANHGVLAWGRDLAEAYSRLETIELYAKILISSFAVGEPQPIPDNKLRALAQIREALGVKGDISTAM</sequence>
<keyword evidence="1" id="KW-0479">Metal-binding</keyword>
<name>A0A3P3XI02_9SPIR</name>
<reference evidence="4" key="1">
    <citation type="submission" date="2017-02" db="EMBL/GenBank/DDBJ databases">
        <authorList>
            <person name="Regsiter A."/>
            <person name="William W."/>
        </authorList>
    </citation>
    <scope>NUCLEOTIDE SEQUENCE</scope>
    <source>
        <strain evidence="4">Bib</strain>
    </source>
</reference>
<organism evidence="4">
    <name type="scientific">uncultured spirochete</name>
    <dbReference type="NCBI Taxonomy" id="156406"/>
    <lineage>
        <taxon>Bacteria</taxon>
        <taxon>Pseudomonadati</taxon>
        <taxon>Spirochaetota</taxon>
        <taxon>Spirochaetia</taxon>
        <taxon>Spirochaetales</taxon>
        <taxon>environmental samples</taxon>
    </lineage>
</organism>
<dbReference type="SMART" id="SM01007">
    <property type="entry name" value="Aldolase_II"/>
    <property type="match status" value="1"/>
</dbReference>
<protein>
    <submittedName>
        <fullName evidence="4">Class II aldolase/adducin family protein</fullName>
    </submittedName>
</protein>
<proteinExistence type="predicted"/>
<dbReference type="Pfam" id="PF00596">
    <property type="entry name" value="Aldolase_II"/>
    <property type="match status" value="1"/>
</dbReference>
<evidence type="ECO:0000256" key="2">
    <source>
        <dbReference type="ARBA" id="ARBA00023239"/>
    </source>
</evidence>
<feature type="domain" description="Class II aldolase/adducin N-terminal" evidence="3">
    <location>
        <begin position="11"/>
        <end position="187"/>
    </location>
</feature>